<gene>
    <name evidence="10" type="ORF">C666_11185</name>
</gene>
<dbReference type="Pfam" id="PF00441">
    <property type="entry name" value="Acyl-CoA_dh_1"/>
    <property type="match status" value="1"/>
</dbReference>
<dbReference type="STRING" id="1123367.GCA_000621305_00270"/>
<accession>N6YY94</accession>
<dbReference type="Gene3D" id="1.10.540.10">
    <property type="entry name" value="Acyl-CoA dehydrogenase/oxidase, N-terminal domain"/>
    <property type="match status" value="1"/>
</dbReference>
<feature type="domain" description="Acyl-CoA oxidase/dehydrogenase middle" evidence="7">
    <location>
        <begin position="161"/>
        <end position="236"/>
    </location>
</feature>
<dbReference type="InterPro" id="IPR036250">
    <property type="entry name" value="AcylCo_DH-like_C"/>
</dbReference>
<dbReference type="SUPFAM" id="SSF47203">
    <property type="entry name" value="Acyl-CoA dehydrogenase C-terminal domain-like"/>
    <property type="match status" value="1"/>
</dbReference>
<sequence length="629" mass="67634">MAGLLDRRELDFLLYELLDTAALPGRPRYREHSREVFDTAIDLFARIAAAQFAPYYRKGDVEEPHFDGERVHLIPETQVAWDTLRASGFLKAHCDEAEGGLQLPEIVLRAAMAHLMVANGPATAYPFLTLGVINLLRAFGSEAQKARYLGPLMDGECAGTMALTEPDQGSALGDIRTRAEPQPDGSYRLFGQKMFISGGEHELSANIVHMVLARIAGAPAGARGISLFLVPKWLPGDGDGDIDVEAAGTPAARSARRNDVALAGLLHKMGQRNSVTTVLNFGEAGGAVGYLVGAAGRGLACMFQMMNEARIGVGLNAAATALRGYRYALDYARSRKQGRPASHKQPLSPQVALTAHADVRRMLLAQKAYAEGGLALCLYASALFEDERTHPEAAARQRAGELLDLLTPVVKSWPAKYGFAANDLAIQVLGGAGYTREHPVEQLLRDQRINAIHEGTEGIHGLDLLGRKLRQHGGAGFGHLRAEVAATVAAARAEAVLAPLAVALETHWRLLDDTSTALLAAQAADIDRALANATAYLDVFGRVVMGWLWLRQACIAVRRLADLGAGADGGDGAGAEDEREGASEAHFYRGKLQAARWYLAWELPAIVPLCRLLGDGDTVAYEMRDAWFG</sequence>
<dbReference type="InterPro" id="IPR046373">
    <property type="entry name" value="Acyl-CoA_Oxase/DH_mid-dom_sf"/>
</dbReference>
<evidence type="ECO:0000256" key="3">
    <source>
        <dbReference type="ARBA" id="ARBA00022630"/>
    </source>
</evidence>
<dbReference type="GO" id="GO:0016627">
    <property type="term" value="F:oxidoreductase activity, acting on the CH-CH group of donors"/>
    <property type="evidence" value="ECO:0007669"/>
    <property type="project" value="InterPro"/>
</dbReference>
<evidence type="ECO:0000256" key="5">
    <source>
        <dbReference type="RuleBase" id="RU362125"/>
    </source>
</evidence>
<dbReference type="InterPro" id="IPR052166">
    <property type="entry name" value="Diverse_Acyl-CoA_DH"/>
</dbReference>
<dbReference type="InterPro" id="IPR006091">
    <property type="entry name" value="Acyl-CoA_Oxase/DH_mid-dom"/>
</dbReference>
<dbReference type="InterPro" id="IPR009100">
    <property type="entry name" value="AcylCoA_DH/oxidase_NM_dom_sf"/>
</dbReference>
<protein>
    <submittedName>
        <fullName evidence="10">Acyl-CoA dehydrogenase domain-containing protein</fullName>
    </submittedName>
</protein>
<comment type="similarity">
    <text evidence="2 5">Belongs to the acyl-CoA dehydrogenase family.</text>
</comment>
<comment type="caution">
    <text evidence="10">The sequence shown here is derived from an EMBL/GenBank/DDBJ whole genome shotgun (WGS) entry which is preliminary data.</text>
</comment>
<dbReference type="InterPro" id="IPR025878">
    <property type="entry name" value="Acyl-CoA_dh-like_C_dom"/>
</dbReference>
<evidence type="ECO:0000259" key="6">
    <source>
        <dbReference type="Pfam" id="PF00441"/>
    </source>
</evidence>
<organism evidence="10 11">
    <name type="scientific">Thauera linaloolentis (strain DSM 12138 / JCM 21573 / CCUG 41526 / CIP 105981 / IAM 15112 / NBRC 102519 / 47Lol)</name>
    <dbReference type="NCBI Taxonomy" id="1123367"/>
    <lineage>
        <taxon>Bacteria</taxon>
        <taxon>Pseudomonadati</taxon>
        <taxon>Pseudomonadota</taxon>
        <taxon>Betaproteobacteria</taxon>
        <taxon>Rhodocyclales</taxon>
        <taxon>Zoogloeaceae</taxon>
        <taxon>Thauera</taxon>
    </lineage>
</organism>
<dbReference type="PANTHER" id="PTHR42803:SF3">
    <property type="entry name" value="ACYL-COA DEHYDROGENASE-RELATED"/>
    <property type="match status" value="1"/>
</dbReference>
<dbReference type="InterPro" id="IPR037069">
    <property type="entry name" value="AcylCoA_DH/ox_N_sf"/>
</dbReference>
<evidence type="ECO:0000256" key="4">
    <source>
        <dbReference type="ARBA" id="ARBA00022827"/>
    </source>
</evidence>
<evidence type="ECO:0000256" key="2">
    <source>
        <dbReference type="ARBA" id="ARBA00009347"/>
    </source>
</evidence>
<keyword evidence="5" id="KW-0560">Oxidoreductase</keyword>
<name>N6YY94_THAL4</name>
<dbReference type="Proteomes" id="UP000013232">
    <property type="component" value="Unassembled WGS sequence"/>
</dbReference>
<dbReference type="GO" id="GO:0050660">
    <property type="term" value="F:flavin adenine dinucleotide binding"/>
    <property type="evidence" value="ECO:0007669"/>
    <property type="project" value="InterPro"/>
</dbReference>
<dbReference type="EMBL" id="AMXE01000039">
    <property type="protein sequence ID" value="ENO87352.1"/>
    <property type="molecule type" value="Genomic_DNA"/>
</dbReference>
<dbReference type="SUPFAM" id="SSF56645">
    <property type="entry name" value="Acyl-CoA dehydrogenase NM domain-like"/>
    <property type="match status" value="1"/>
</dbReference>
<dbReference type="eggNOG" id="COG1960">
    <property type="taxonomic scope" value="Bacteria"/>
</dbReference>
<dbReference type="AlphaFoldDB" id="N6YY94"/>
<evidence type="ECO:0000259" key="9">
    <source>
        <dbReference type="Pfam" id="PF12806"/>
    </source>
</evidence>
<dbReference type="Pfam" id="PF02771">
    <property type="entry name" value="Acyl-CoA_dh_N"/>
    <property type="match status" value="1"/>
</dbReference>
<evidence type="ECO:0000313" key="11">
    <source>
        <dbReference type="Proteomes" id="UP000013232"/>
    </source>
</evidence>
<dbReference type="OrthoDB" id="9764895at2"/>
<dbReference type="RefSeq" id="WP_004338596.1">
    <property type="nucleotide sequence ID" value="NZ_AMXE01000039.1"/>
</dbReference>
<keyword evidence="11" id="KW-1185">Reference proteome</keyword>
<dbReference type="Pfam" id="PF02770">
    <property type="entry name" value="Acyl-CoA_dh_M"/>
    <property type="match status" value="1"/>
</dbReference>
<keyword evidence="3 5" id="KW-0285">Flavoprotein</keyword>
<dbReference type="PANTHER" id="PTHR42803">
    <property type="entry name" value="ACYL-COA DEHYDROGENASE"/>
    <property type="match status" value="1"/>
</dbReference>
<dbReference type="Gene3D" id="2.40.110.10">
    <property type="entry name" value="Butyryl-CoA Dehydrogenase, subunit A, domain 2"/>
    <property type="match status" value="1"/>
</dbReference>
<feature type="domain" description="Acetyl-CoA dehydrogenase-like C-terminal" evidence="9">
    <location>
        <begin position="482"/>
        <end position="623"/>
    </location>
</feature>
<comment type="cofactor">
    <cofactor evidence="1 5">
        <name>FAD</name>
        <dbReference type="ChEBI" id="CHEBI:57692"/>
    </cofactor>
</comment>
<dbReference type="Pfam" id="PF12806">
    <property type="entry name" value="Acyl-CoA_dh_C"/>
    <property type="match status" value="1"/>
</dbReference>
<evidence type="ECO:0000256" key="1">
    <source>
        <dbReference type="ARBA" id="ARBA00001974"/>
    </source>
</evidence>
<dbReference type="InterPro" id="IPR009075">
    <property type="entry name" value="AcylCo_DH/oxidase_C"/>
</dbReference>
<dbReference type="Gene3D" id="1.20.140.10">
    <property type="entry name" value="Butyryl-CoA Dehydrogenase, subunit A, domain 3"/>
    <property type="match status" value="1"/>
</dbReference>
<dbReference type="InterPro" id="IPR013786">
    <property type="entry name" value="AcylCoA_DH/ox_N"/>
</dbReference>
<proteinExistence type="inferred from homology"/>
<evidence type="ECO:0000259" key="8">
    <source>
        <dbReference type="Pfam" id="PF02771"/>
    </source>
</evidence>
<feature type="domain" description="Acyl-CoA dehydrogenase/oxidase N-terminal" evidence="8">
    <location>
        <begin position="44"/>
        <end position="156"/>
    </location>
</feature>
<reference evidence="10 11" key="1">
    <citation type="submission" date="2012-09" db="EMBL/GenBank/DDBJ databases">
        <title>Draft Genome Sequences of 6 Strains from Genus Thauera.</title>
        <authorList>
            <person name="Liu B."/>
            <person name="Shapleigh J.P."/>
            <person name="Frostegard A.H."/>
        </authorList>
    </citation>
    <scope>NUCLEOTIDE SEQUENCE [LARGE SCALE GENOMIC DNA]</scope>
    <source>
        <strain evidence="11">47Lol / DSM 12138</strain>
    </source>
</reference>
<evidence type="ECO:0000313" key="10">
    <source>
        <dbReference type="EMBL" id="ENO87352.1"/>
    </source>
</evidence>
<keyword evidence="4 5" id="KW-0274">FAD</keyword>
<feature type="domain" description="Acyl-CoA dehydrogenase/oxidase C-terminal" evidence="6">
    <location>
        <begin position="296"/>
        <end position="462"/>
    </location>
</feature>
<evidence type="ECO:0000259" key="7">
    <source>
        <dbReference type="Pfam" id="PF02770"/>
    </source>
</evidence>